<evidence type="ECO:0000256" key="2">
    <source>
        <dbReference type="SAM" id="SignalP"/>
    </source>
</evidence>
<sequence>MAKTAWFCWADLVFRSHLGLSSLLIFPRTRRSTHRCVFNSQFGAHLPGISVFEIELFKDRPTSTPMDYFQFLFQNGEHHPFQRPGAWCVFYHSVPQLTVSFVKAEDDNLPLATPEVTKSAETINSIFVSKLILTASTQTLNGYEELVQTVEMDGQCFKSKGDKKPWSPPDIHKWNSDVS</sequence>
<feature type="chain" id="PRO_5013823484" evidence="2">
    <location>
        <begin position="22"/>
        <end position="179"/>
    </location>
</feature>
<organism evidence="3 4">
    <name type="scientific">Armillaria gallica</name>
    <name type="common">Bulbous honey fungus</name>
    <name type="synonym">Armillaria bulbosa</name>
    <dbReference type="NCBI Taxonomy" id="47427"/>
    <lineage>
        <taxon>Eukaryota</taxon>
        <taxon>Fungi</taxon>
        <taxon>Dikarya</taxon>
        <taxon>Basidiomycota</taxon>
        <taxon>Agaricomycotina</taxon>
        <taxon>Agaricomycetes</taxon>
        <taxon>Agaricomycetidae</taxon>
        <taxon>Agaricales</taxon>
        <taxon>Marasmiineae</taxon>
        <taxon>Physalacriaceae</taxon>
        <taxon>Armillaria</taxon>
    </lineage>
</organism>
<evidence type="ECO:0000256" key="1">
    <source>
        <dbReference type="SAM" id="MobiDB-lite"/>
    </source>
</evidence>
<dbReference type="EMBL" id="KZ293645">
    <property type="protein sequence ID" value="PBL01670.1"/>
    <property type="molecule type" value="Genomic_DNA"/>
</dbReference>
<feature type="signal peptide" evidence="2">
    <location>
        <begin position="1"/>
        <end position="21"/>
    </location>
</feature>
<gene>
    <name evidence="3" type="ORF">ARMGADRAFT_1071192</name>
</gene>
<evidence type="ECO:0000313" key="4">
    <source>
        <dbReference type="Proteomes" id="UP000217790"/>
    </source>
</evidence>
<dbReference type="Proteomes" id="UP000217790">
    <property type="component" value="Unassembled WGS sequence"/>
</dbReference>
<accession>A0A2H3E2J4</accession>
<keyword evidence="2" id="KW-0732">Signal</keyword>
<evidence type="ECO:0000313" key="3">
    <source>
        <dbReference type="EMBL" id="PBL01670.1"/>
    </source>
</evidence>
<feature type="region of interest" description="Disordered" evidence="1">
    <location>
        <begin position="158"/>
        <end position="179"/>
    </location>
</feature>
<proteinExistence type="predicted"/>
<name>A0A2H3E2J4_ARMGA</name>
<keyword evidence="4" id="KW-1185">Reference proteome</keyword>
<feature type="compositionally biased region" description="Basic and acidic residues" evidence="1">
    <location>
        <begin position="159"/>
        <end position="179"/>
    </location>
</feature>
<dbReference type="OrthoDB" id="1470350at2759"/>
<reference evidence="4" key="1">
    <citation type="journal article" date="2017" name="Nat. Ecol. Evol.">
        <title>Genome expansion and lineage-specific genetic innovations in the forest pathogenic fungi Armillaria.</title>
        <authorList>
            <person name="Sipos G."/>
            <person name="Prasanna A.N."/>
            <person name="Walter M.C."/>
            <person name="O'Connor E."/>
            <person name="Balint B."/>
            <person name="Krizsan K."/>
            <person name="Kiss B."/>
            <person name="Hess J."/>
            <person name="Varga T."/>
            <person name="Slot J."/>
            <person name="Riley R."/>
            <person name="Boka B."/>
            <person name="Rigling D."/>
            <person name="Barry K."/>
            <person name="Lee J."/>
            <person name="Mihaltcheva S."/>
            <person name="LaButti K."/>
            <person name="Lipzen A."/>
            <person name="Waldron R."/>
            <person name="Moloney N.M."/>
            <person name="Sperisen C."/>
            <person name="Kredics L."/>
            <person name="Vagvoelgyi C."/>
            <person name="Patrignani A."/>
            <person name="Fitzpatrick D."/>
            <person name="Nagy I."/>
            <person name="Doyle S."/>
            <person name="Anderson J.B."/>
            <person name="Grigoriev I.V."/>
            <person name="Gueldener U."/>
            <person name="Muensterkoetter M."/>
            <person name="Nagy L.G."/>
        </authorList>
    </citation>
    <scope>NUCLEOTIDE SEQUENCE [LARGE SCALE GENOMIC DNA]</scope>
    <source>
        <strain evidence="4">Ar21-2</strain>
    </source>
</reference>
<protein>
    <submittedName>
        <fullName evidence="3">Uncharacterized protein</fullName>
    </submittedName>
</protein>
<dbReference type="InParanoid" id="A0A2H3E2J4"/>
<dbReference type="AlphaFoldDB" id="A0A2H3E2J4"/>